<keyword evidence="3" id="KW-1185">Reference proteome</keyword>
<evidence type="ECO:0000313" key="2">
    <source>
        <dbReference type="EMBL" id="CAI9566208.1"/>
    </source>
</evidence>
<feature type="region of interest" description="Disordered" evidence="1">
    <location>
        <begin position="84"/>
        <end position="104"/>
    </location>
</feature>
<organism evidence="2 3">
    <name type="scientific">Staurois parvus</name>
    <dbReference type="NCBI Taxonomy" id="386267"/>
    <lineage>
        <taxon>Eukaryota</taxon>
        <taxon>Metazoa</taxon>
        <taxon>Chordata</taxon>
        <taxon>Craniata</taxon>
        <taxon>Vertebrata</taxon>
        <taxon>Euteleostomi</taxon>
        <taxon>Amphibia</taxon>
        <taxon>Batrachia</taxon>
        <taxon>Anura</taxon>
        <taxon>Neobatrachia</taxon>
        <taxon>Ranoidea</taxon>
        <taxon>Ranidae</taxon>
        <taxon>Staurois</taxon>
    </lineage>
</organism>
<evidence type="ECO:0000256" key="1">
    <source>
        <dbReference type="SAM" id="MobiDB-lite"/>
    </source>
</evidence>
<dbReference type="Proteomes" id="UP001162483">
    <property type="component" value="Unassembled WGS sequence"/>
</dbReference>
<proteinExistence type="predicted"/>
<evidence type="ECO:0000313" key="3">
    <source>
        <dbReference type="Proteomes" id="UP001162483"/>
    </source>
</evidence>
<comment type="caution">
    <text evidence="2">The sequence shown here is derived from an EMBL/GenBank/DDBJ whole genome shotgun (WGS) entry which is preliminary data.</text>
</comment>
<sequence length="104" mass="11651">MNSQVRRYLEGKIDEIEILSLRQIQEIFSQFKLIMKNQEQEVESRLRKKYIQDSAALSEAQKAGLVDAEGQLVGELDGNGFGIGVAPFSSKPNSPRSAKKPKSR</sequence>
<gene>
    <name evidence="2" type="ORF">SPARVUS_LOCUS6283530</name>
</gene>
<reference evidence="2" key="1">
    <citation type="submission" date="2023-05" db="EMBL/GenBank/DDBJ databases">
        <authorList>
            <person name="Stuckert A."/>
        </authorList>
    </citation>
    <scope>NUCLEOTIDE SEQUENCE</scope>
</reference>
<name>A0ABN9D3S9_9NEOB</name>
<accession>A0ABN9D3S9</accession>
<feature type="non-terminal residue" evidence="2">
    <location>
        <position position="104"/>
    </location>
</feature>
<protein>
    <submittedName>
        <fullName evidence="2">Uncharacterized protein</fullName>
    </submittedName>
</protein>
<dbReference type="EMBL" id="CATNWA010014023">
    <property type="protein sequence ID" value="CAI9566208.1"/>
    <property type="molecule type" value="Genomic_DNA"/>
</dbReference>